<dbReference type="GO" id="GO:0051225">
    <property type="term" value="P:spindle assembly"/>
    <property type="evidence" value="ECO:0007669"/>
    <property type="project" value="TreeGrafter"/>
</dbReference>
<comment type="caution">
    <text evidence="3">The sequence shown here is derived from an EMBL/GenBank/DDBJ whole genome shotgun (WGS) entry which is preliminary data.</text>
</comment>
<dbReference type="InterPro" id="IPR007573">
    <property type="entry name" value="QWRF"/>
</dbReference>
<keyword evidence="4" id="KW-1185">Reference proteome</keyword>
<dbReference type="EMBL" id="PGOL01004018">
    <property type="protein sequence ID" value="PKI38809.1"/>
    <property type="molecule type" value="Genomic_DNA"/>
</dbReference>
<feature type="region of interest" description="Disordered" evidence="2">
    <location>
        <begin position="242"/>
        <end position="307"/>
    </location>
</feature>
<feature type="compositionally biased region" description="Polar residues" evidence="2">
    <location>
        <begin position="50"/>
        <end position="73"/>
    </location>
</feature>
<dbReference type="STRING" id="22663.A0A2I0I478"/>
<evidence type="ECO:0000313" key="3">
    <source>
        <dbReference type="EMBL" id="PKI38809.1"/>
    </source>
</evidence>
<dbReference type="GO" id="GO:0005880">
    <property type="term" value="C:nuclear microtubule"/>
    <property type="evidence" value="ECO:0007669"/>
    <property type="project" value="TreeGrafter"/>
</dbReference>
<dbReference type="PANTHER" id="PTHR31807">
    <property type="entry name" value="AUGMIN FAMILY MEMBER"/>
    <property type="match status" value="1"/>
</dbReference>
<evidence type="ECO:0000313" key="4">
    <source>
        <dbReference type="Proteomes" id="UP000233551"/>
    </source>
</evidence>
<dbReference type="Pfam" id="PF04484">
    <property type="entry name" value="QWRF"/>
    <property type="match status" value="1"/>
</dbReference>
<sequence>MVTAVSTALSPKAAHQGGSRTAVSRSLLLPSDSDNAAAPRRPKGREVSSRYMSALSSNSFSPSTVKRSASPLISRTAASPAVSTPSPPAPPAAMKRSQSVQRRPVATPRQNLLDLRAGSGLDGRETAAQKVLFTSTRSLTVAFQGQSFSLQVSKTKPSPAATGVRRGTPERRKQAANYASSGAECADRIGKFAGSVNVVRALNDTMMKVSLTSNSPDLAKAVEVCSNRNPLRSDLQSEAFMDSDGESVTGSSDNTPKLSKKNGFENPLSSPKGALNSRRYQSPAHRPVWPPSPSKLATPAASTPARSASSMPSILCFAADLRSGRIGENRVADAHELRLLYNRLLQWRFVNARADSSLRAQELDALRSLFSARFITSKLRNSVKGKRIELQWQRHNLKLASILHWQMVSLEAWESMDKDYSDSLFGAIEALKASTLRLPVVAGARAEIQKVKDAVCSAADVMQAVLSSTYLLSTKVEEVNSLVLELLHAAAKESALLKQSRDLLSTVATMQVMECSLRTHMVQLMPRALSNFTDTSLGIASD</sequence>
<name>A0A2I0I478_PUNGR</name>
<organism evidence="3 4">
    <name type="scientific">Punica granatum</name>
    <name type="common">Pomegranate</name>
    <dbReference type="NCBI Taxonomy" id="22663"/>
    <lineage>
        <taxon>Eukaryota</taxon>
        <taxon>Viridiplantae</taxon>
        <taxon>Streptophyta</taxon>
        <taxon>Embryophyta</taxon>
        <taxon>Tracheophyta</taxon>
        <taxon>Spermatophyta</taxon>
        <taxon>Magnoliopsida</taxon>
        <taxon>eudicotyledons</taxon>
        <taxon>Gunneridae</taxon>
        <taxon>Pentapetalae</taxon>
        <taxon>rosids</taxon>
        <taxon>malvids</taxon>
        <taxon>Myrtales</taxon>
        <taxon>Lythraceae</taxon>
        <taxon>Punica</taxon>
    </lineage>
</organism>
<evidence type="ECO:0008006" key="5">
    <source>
        <dbReference type="Google" id="ProtNLM"/>
    </source>
</evidence>
<evidence type="ECO:0000256" key="1">
    <source>
        <dbReference type="ARBA" id="ARBA00010016"/>
    </source>
</evidence>
<dbReference type="GO" id="GO:0005737">
    <property type="term" value="C:cytoplasm"/>
    <property type="evidence" value="ECO:0007669"/>
    <property type="project" value="TreeGrafter"/>
</dbReference>
<dbReference type="AlphaFoldDB" id="A0A2I0I478"/>
<evidence type="ECO:0000256" key="2">
    <source>
        <dbReference type="SAM" id="MobiDB-lite"/>
    </source>
</evidence>
<dbReference type="Proteomes" id="UP000233551">
    <property type="component" value="Unassembled WGS sequence"/>
</dbReference>
<protein>
    <recommendedName>
        <fullName evidence="5">QWRF motif-containing protein 2-like</fullName>
    </recommendedName>
</protein>
<proteinExistence type="inferred from homology"/>
<feature type="compositionally biased region" description="Low complexity" evidence="2">
    <location>
        <begin position="297"/>
        <end position="307"/>
    </location>
</feature>
<accession>A0A2I0I478</accession>
<dbReference type="PANTHER" id="PTHR31807:SF38">
    <property type="entry name" value="QWRF MOTIF-CONTAINING PROTEIN 9"/>
    <property type="match status" value="1"/>
</dbReference>
<reference evidence="3 4" key="1">
    <citation type="submission" date="2017-11" db="EMBL/GenBank/DDBJ databases">
        <title>De-novo sequencing of pomegranate (Punica granatum L.) genome.</title>
        <authorList>
            <person name="Akparov Z."/>
            <person name="Amiraslanov A."/>
            <person name="Hajiyeva S."/>
            <person name="Abbasov M."/>
            <person name="Kaur K."/>
            <person name="Hamwieh A."/>
            <person name="Solovyev V."/>
            <person name="Salamov A."/>
            <person name="Braich B."/>
            <person name="Kosarev P."/>
            <person name="Mahmoud A."/>
            <person name="Hajiyev E."/>
            <person name="Babayeva S."/>
            <person name="Izzatullayeva V."/>
            <person name="Mammadov A."/>
            <person name="Mammadov A."/>
            <person name="Sharifova S."/>
            <person name="Ojaghi J."/>
            <person name="Eynullazada K."/>
            <person name="Bayramov B."/>
            <person name="Abdulazimova A."/>
            <person name="Shahmuradov I."/>
        </authorList>
    </citation>
    <scope>NUCLEOTIDE SEQUENCE [LARGE SCALE GENOMIC DNA]</scope>
    <source>
        <strain evidence="4">cv. AG2017</strain>
        <tissue evidence="3">Leaf</tissue>
    </source>
</reference>
<dbReference type="GO" id="GO:0008017">
    <property type="term" value="F:microtubule binding"/>
    <property type="evidence" value="ECO:0007669"/>
    <property type="project" value="TreeGrafter"/>
</dbReference>
<comment type="similarity">
    <text evidence="1">Belongs to the QWRF family.</text>
</comment>
<feature type="region of interest" description="Disordered" evidence="2">
    <location>
        <begin position="1"/>
        <end position="105"/>
    </location>
</feature>
<feature type="compositionally biased region" description="Polar residues" evidence="2">
    <location>
        <begin position="246"/>
        <end position="257"/>
    </location>
</feature>
<gene>
    <name evidence="3" type="ORF">CRG98_040803</name>
</gene>